<comment type="subcellular location">
    <subcellularLocation>
        <location evidence="3">Peroxisome membrane</location>
    </subcellularLocation>
</comment>
<reference evidence="4" key="1">
    <citation type="journal article" date="2023" name="Insect Mol. Biol.">
        <title>Genome sequencing provides insights into the evolution of gene families encoding plant cell wall-degrading enzymes in longhorned beetles.</title>
        <authorList>
            <person name="Shin N.R."/>
            <person name="Okamura Y."/>
            <person name="Kirsch R."/>
            <person name="Pauchet Y."/>
        </authorList>
    </citation>
    <scope>NUCLEOTIDE SEQUENCE</scope>
    <source>
        <strain evidence="4">AMC_N1</strain>
    </source>
</reference>
<dbReference type="GO" id="GO:0005778">
    <property type="term" value="C:peroxisomal membrane"/>
    <property type="evidence" value="ECO:0007669"/>
    <property type="project" value="UniProtKB-SubCell"/>
</dbReference>
<dbReference type="Proteomes" id="UP001162162">
    <property type="component" value="Unassembled WGS sequence"/>
</dbReference>
<evidence type="ECO:0000256" key="2">
    <source>
        <dbReference type="ARBA" id="ARBA00018577"/>
    </source>
</evidence>
<keyword evidence="3" id="KW-0962">Peroxisome biogenesis</keyword>
<evidence type="ECO:0000256" key="3">
    <source>
        <dbReference type="RuleBase" id="RU365003"/>
    </source>
</evidence>
<gene>
    <name evidence="4" type="ORF">NQ318_003649</name>
</gene>
<evidence type="ECO:0000313" key="4">
    <source>
        <dbReference type="EMBL" id="KAJ8944781.1"/>
    </source>
</evidence>
<sequence>MSVLLSLPELFNSYKNWVSKNPQAIGDWETSAKLVSYFVAGRINNSHVVSELILCLSNLLVMLNDSIIKKNWQIDSSTPADRVKLWLTVVEYSEVFCELSAKKLWGTAGKWIVIVSIQVFKCIARLMLIYHYKESIVQNPPVPVLDRKSLKPNEHTTVGDIAQTHLEPQSFTLKRSGRVVRKVDASPPITMRRWKPLLQVQAFTCENKEDIEQVLIGRHLVAETIYITKPIVHLASMAYFGTKTWKPWMISLALDLSSLHLYRPFKSNKINSLTPHQRMQLSRRIVALLFYLIRSPFYEKQSEDKINTLLTALSKHVPLAGLVCNPLIQYLPFWQDTYFYMWST</sequence>
<keyword evidence="5" id="KW-1185">Reference proteome</keyword>
<dbReference type="PANTHER" id="PTHR13299:SF0">
    <property type="entry name" value="PEROXISOMAL MEMBRANE PROTEIN PEX16"/>
    <property type="match status" value="1"/>
</dbReference>
<dbReference type="GO" id="GO:0007031">
    <property type="term" value="P:peroxisome organization"/>
    <property type="evidence" value="ECO:0007669"/>
    <property type="project" value="UniProtKB-KW"/>
</dbReference>
<evidence type="ECO:0000313" key="5">
    <source>
        <dbReference type="Proteomes" id="UP001162162"/>
    </source>
</evidence>
<evidence type="ECO:0000256" key="1">
    <source>
        <dbReference type="ARBA" id="ARBA00009505"/>
    </source>
</evidence>
<organism evidence="4 5">
    <name type="scientific">Aromia moschata</name>
    <dbReference type="NCBI Taxonomy" id="1265417"/>
    <lineage>
        <taxon>Eukaryota</taxon>
        <taxon>Metazoa</taxon>
        <taxon>Ecdysozoa</taxon>
        <taxon>Arthropoda</taxon>
        <taxon>Hexapoda</taxon>
        <taxon>Insecta</taxon>
        <taxon>Pterygota</taxon>
        <taxon>Neoptera</taxon>
        <taxon>Endopterygota</taxon>
        <taxon>Coleoptera</taxon>
        <taxon>Polyphaga</taxon>
        <taxon>Cucujiformia</taxon>
        <taxon>Chrysomeloidea</taxon>
        <taxon>Cerambycidae</taxon>
        <taxon>Cerambycinae</taxon>
        <taxon>Callichromatini</taxon>
        <taxon>Aromia</taxon>
    </lineage>
</organism>
<dbReference type="InterPro" id="IPR013919">
    <property type="entry name" value="Pex16"/>
</dbReference>
<comment type="similarity">
    <text evidence="1 3">Belongs to the peroxin-16 family.</text>
</comment>
<proteinExistence type="inferred from homology"/>
<dbReference type="AlphaFoldDB" id="A0AAV8Y246"/>
<dbReference type="Pfam" id="PF08610">
    <property type="entry name" value="Pex16"/>
    <property type="match status" value="1"/>
</dbReference>
<comment type="caution">
    <text evidence="4">The sequence shown here is derived from an EMBL/GenBank/DDBJ whole genome shotgun (WGS) entry which is preliminary data.</text>
</comment>
<accession>A0AAV8Y246</accession>
<dbReference type="PANTHER" id="PTHR13299">
    <property type="entry name" value="PEROXISOMAL MEMBRANE PROTEIN PEX16"/>
    <property type="match status" value="1"/>
</dbReference>
<keyword evidence="3" id="KW-0576">Peroxisome</keyword>
<name>A0AAV8Y246_9CUCU</name>
<protein>
    <recommendedName>
        <fullName evidence="2 3">Peroxisomal membrane protein PEX16</fullName>
    </recommendedName>
</protein>
<dbReference type="EMBL" id="JAPWTK010000239">
    <property type="protein sequence ID" value="KAJ8944781.1"/>
    <property type="molecule type" value="Genomic_DNA"/>
</dbReference>